<gene>
    <name evidence="2" type="primary">nad6</name>
</gene>
<keyword evidence="2" id="KW-0496">Mitochondrion</keyword>
<feature type="transmembrane region" description="Helical" evidence="1">
    <location>
        <begin position="72"/>
        <end position="94"/>
    </location>
</feature>
<keyword evidence="1" id="KW-0812">Transmembrane</keyword>
<keyword evidence="1" id="KW-0472">Membrane</keyword>
<sequence length="156" mass="18521">MFFCFLFSVFFSVLSYLSWDPMKSSFFLIFSLLGLCPLLSFCGHVWYSYYVCMLFLSGVFVIIVYFSSLCFYVYSVVVFFVLFFGFIFFGWDCVLLDFSDLGGLEFSYWLCYLGFMLWLVGLMFVFLGFVNFFLNFCGALRSVFVFVFVWFYDNCF</sequence>
<organism evidence="2">
    <name type="scientific">Camallanus cotti</name>
    <dbReference type="NCBI Taxonomy" id="375143"/>
    <lineage>
        <taxon>Eukaryota</taxon>
        <taxon>Metazoa</taxon>
        <taxon>Ecdysozoa</taxon>
        <taxon>Nematoda</taxon>
        <taxon>Chromadorea</taxon>
        <taxon>Rhabditida</taxon>
        <taxon>Spirurina</taxon>
        <taxon>Spiruromorpha</taxon>
        <taxon>Camallanoidea</taxon>
        <taxon>Camallanidae</taxon>
        <taxon>Camallanus</taxon>
    </lineage>
</organism>
<feature type="transmembrane region" description="Helical" evidence="1">
    <location>
        <begin position="132"/>
        <end position="152"/>
    </location>
</feature>
<proteinExistence type="predicted"/>
<keyword evidence="1" id="KW-1133">Transmembrane helix</keyword>
<evidence type="ECO:0000313" key="2">
    <source>
        <dbReference type="EMBL" id="ATO58504.1"/>
    </source>
</evidence>
<feature type="transmembrane region" description="Helical" evidence="1">
    <location>
        <begin position="49"/>
        <end position="66"/>
    </location>
</feature>
<accession>A0A343LEN0</accession>
<reference evidence="2" key="1">
    <citation type="journal article" date="2017" name="BMC Genomics">
        <title>The complete mitochondrial genome of parasitic nematode Camallanus cotti: extreme discontinuity in the rate of mitogenomic architecture evolution within the Chromadorea class.</title>
        <authorList>
            <person name="Zou H."/>
            <person name="Jakovlic I."/>
            <person name="Chen R."/>
            <person name="Zhang D."/>
            <person name="Zhang J."/>
            <person name="Li W.X."/>
            <person name="Wang G.T."/>
        </authorList>
    </citation>
    <scope>NUCLEOTIDE SEQUENCE</scope>
</reference>
<evidence type="ECO:0000256" key="1">
    <source>
        <dbReference type="SAM" id="Phobius"/>
    </source>
</evidence>
<geneLocation type="mitochondrion" evidence="2"/>
<protein>
    <submittedName>
        <fullName evidence="2">NADH dehydrogenase subunit 6</fullName>
    </submittedName>
</protein>
<feature type="transmembrane region" description="Helical" evidence="1">
    <location>
        <begin position="106"/>
        <end position="126"/>
    </location>
</feature>
<dbReference type="EMBL" id="MF580344">
    <property type="protein sequence ID" value="ATO58504.1"/>
    <property type="molecule type" value="Genomic_DNA"/>
</dbReference>
<name>A0A343LEN0_9BILA</name>
<dbReference type="AlphaFoldDB" id="A0A343LEN0"/>